<dbReference type="InterPro" id="IPR014729">
    <property type="entry name" value="Rossmann-like_a/b/a_fold"/>
</dbReference>
<keyword evidence="4" id="KW-1185">Reference proteome</keyword>
<evidence type="ECO:0000313" key="4">
    <source>
        <dbReference type="Proteomes" id="UP000239209"/>
    </source>
</evidence>
<feature type="domain" description="UspA" evidence="2">
    <location>
        <begin position="9"/>
        <end position="145"/>
    </location>
</feature>
<dbReference type="EMBL" id="PVZG01000028">
    <property type="protein sequence ID" value="PRY19825.1"/>
    <property type="molecule type" value="Genomic_DNA"/>
</dbReference>
<name>A0A2T0RF86_9ACTN</name>
<dbReference type="InterPro" id="IPR006016">
    <property type="entry name" value="UspA"/>
</dbReference>
<dbReference type="PRINTS" id="PR01438">
    <property type="entry name" value="UNVRSLSTRESS"/>
</dbReference>
<comment type="caution">
    <text evidence="3">The sequence shown here is derived from an EMBL/GenBank/DDBJ whole genome shotgun (WGS) entry which is preliminary data.</text>
</comment>
<proteinExistence type="inferred from homology"/>
<sequence length="293" mass="30002">MESVAGAPVVVGVDTSTRSHDAVELAAAEAALRRRPLRIVHAFLWPLVRLGVPPSSPYPALDAFRDEARSLLVEAERLAGKIAPGTAITSEIVTDLPVPALLAESRHADLLVVGNRGEGGFRGLGLGSVAGQTATHASCPVLVARGRAEAAGPVVVGVDGSATSQHAVEFAAREASYLGCSLVAVHAWGLPPTIASGELVPLGIELAAAEAEEERVLAEALAGTAQDHPDLVVQPDLHRGSASRALLGWSRRARMVVVGSRGHGGFPGLLLGSVGQHLISHAACPVVVARTAG</sequence>
<comment type="similarity">
    <text evidence="1">Belongs to the universal stress protein A family.</text>
</comment>
<protein>
    <submittedName>
        <fullName evidence="3">Nucleotide-binding universal stress UspA family protein</fullName>
    </submittedName>
</protein>
<dbReference type="PANTHER" id="PTHR46268">
    <property type="entry name" value="STRESS RESPONSE PROTEIN NHAX"/>
    <property type="match status" value="1"/>
</dbReference>
<dbReference type="PANTHER" id="PTHR46268:SF6">
    <property type="entry name" value="UNIVERSAL STRESS PROTEIN UP12"/>
    <property type="match status" value="1"/>
</dbReference>
<evidence type="ECO:0000256" key="1">
    <source>
        <dbReference type="ARBA" id="ARBA00008791"/>
    </source>
</evidence>
<dbReference type="Gene3D" id="3.40.50.620">
    <property type="entry name" value="HUPs"/>
    <property type="match status" value="2"/>
</dbReference>
<feature type="domain" description="UspA" evidence="2">
    <location>
        <begin position="153"/>
        <end position="290"/>
    </location>
</feature>
<evidence type="ECO:0000313" key="3">
    <source>
        <dbReference type="EMBL" id="PRY19825.1"/>
    </source>
</evidence>
<dbReference type="RefSeq" id="WP_106130892.1">
    <property type="nucleotide sequence ID" value="NZ_PVZG01000028.1"/>
</dbReference>
<accession>A0A2T0RF86</accession>
<dbReference type="InterPro" id="IPR006015">
    <property type="entry name" value="Universal_stress_UspA"/>
</dbReference>
<dbReference type="SUPFAM" id="SSF52402">
    <property type="entry name" value="Adenine nucleotide alpha hydrolases-like"/>
    <property type="match status" value="2"/>
</dbReference>
<dbReference type="Pfam" id="PF00582">
    <property type="entry name" value="Usp"/>
    <property type="match status" value="2"/>
</dbReference>
<gene>
    <name evidence="3" type="ORF">CLV70_12838</name>
</gene>
<dbReference type="Proteomes" id="UP000239209">
    <property type="component" value="Unassembled WGS sequence"/>
</dbReference>
<dbReference type="AlphaFoldDB" id="A0A2T0RF86"/>
<reference evidence="3 4" key="1">
    <citation type="submission" date="2018-03" db="EMBL/GenBank/DDBJ databases">
        <title>Genomic Encyclopedia of Archaeal and Bacterial Type Strains, Phase II (KMG-II): from individual species to whole genera.</title>
        <authorList>
            <person name="Goeker M."/>
        </authorList>
    </citation>
    <scope>NUCLEOTIDE SEQUENCE [LARGE SCALE GENOMIC DNA]</scope>
    <source>
        <strain evidence="3 4">DSM 45348</strain>
    </source>
</reference>
<evidence type="ECO:0000259" key="2">
    <source>
        <dbReference type="Pfam" id="PF00582"/>
    </source>
</evidence>
<organism evidence="3 4">
    <name type="scientific">Pseudosporangium ferrugineum</name>
    <dbReference type="NCBI Taxonomy" id="439699"/>
    <lineage>
        <taxon>Bacteria</taxon>
        <taxon>Bacillati</taxon>
        <taxon>Actinomycetota</taxon>
        <taxon>Actinomycetes</taxon>
        <taxon>Micromonosporales</taxon>
        <taxon>Micromonosporaceae</taxon>
        <taxon>Pseudosporangium</taxon>
    </lineage>
</organism>
<dbReference type="OrthoDB" id="3174546at2"/>